<evidence type="ECO:0000313" key="4">
    <source>
        <dbReference type="Proteomes" id="UP001470230"/>
    </source>
</evidence>
<dbReference type="InterPro" id="IPR001806">
    <property type="entry name" value="Small_GTPase"/>
</dbReference>
<keyword evidence="4" id="KW-1185">Reference proteome</keyword>
<keyword evidence="2" id="KW-0342">GTP-binding</keyword>
<dbReference type="EMBL" id="JAPFFF010000005">
    <property type="protein sequence ID" value="KAK8889079.1"/>
    <property type="molecule type" value="Genomic_DNA"/>
</dbReference>
<dbReference type="InterPro" id="IPR005225">
    <property type="entry name" value="Small_GTP-bd"/>
</dbReference>
<evidence type="ECO:0000256" key="1">
    <source>
        <dbReference type="ARBA" id="ARBA00022741"/>
    </source>
</evidence>
<name>A0ABR2KD73_9EUKA</name>
<dbReference type="PRINTS" id="PR00449">
    <property type="entry name" value="RASTRNSFRMNG"/>
</dbReference>
<keyword evidence="1" id="KW-0547">Nucleotide-binding</keyword>
<dbReference type="SMART" id="SM00174">
    <property type="entry name" value="RHO"/>
    <property type="match status" value="1"/>
</dbReference>
<proteinExistence type="predicted"/>
<organism evidence="3 4">
    <name type="scientific">Tritrichomonas musculus</name>
    <dbReference type="NCBI Taxonomy" id="1915356"/>
    <lineage>
        <taxon>Eukaryota</taxon>
        <taxon>Metamonada</taxon>
        <taxon>Parabasalia</taxon>
        <taxon>Tritrichomonadida</taxon>
        <taxon>Tritrichomonadidae</taxon>
        <taxon>Tritrichomonas</taxon>
    </lineage>
</organism>
<protein>
    <submittedName>
        <fullName evidence="3">Uncharacterized protein</fullName>
    </submittedName>
</protein>
<evidence type="ECO:0000313" key="3">
    <source>
        <dbReference type="EMBL" id="KAK8889079.1"/>
    </source>
</evidence>
<gene>
    <name evidence="3" type="ORF">M9Y10_033823</name>
</gene>
<sequence length="426" mass="49644">MIISHSQILEELFGDTQENQFTIENDLDTDAFGEFINFVNSRNIDFNKTTFDKLLEVYEFCKAPLFRDYLAINAPSLDMQFNFLRQYEDEGLPTEFLIVKIASQIKQIVENWDKVHVIDSSQLIRVLSKSDLSQFDPNEIYNFVNGIIQNRKDNPSGVISVFNLTVIPLEDLYKLQFEAEKNNIHIQFLYELKLHKDFLDLKTNENEIMSDKVYYLSHKNAKSSVEFKTVKTLHDNSEVQAVTKIDPEKINFSLLFIGQEDVGKTSLIYRFFVQKFSENKIPQEVPNNHFNYISKSSNIDIIDIDGFYSFDNIRDTYIPRTHFFMLVCSPDVENSVDYIREYYKKILKLRNTTYVPSVVCLNKSDLLNSSDNFANAAKNFALSINAEYLEVSAKNGKNIDMIFDKASEKYSKYNFDSPFYSKDETQ</sequence>
<dbReference type="Gene3D" id="3.40.50.300">
    <property type="entry name" value="P-loop containing nucleotide triphosphate hydrolases"/>
    <property type="match status" value="1"/>
</dbReference>
<dbReference type="Pfam" id="PF00071">
    <property type="entry name" value="Ras"/>
    <property type="match status" value="1"/>
</dbReference>
<dbReference type="PANTHER" id="PTHR24070">
    <property type="entry name" value="RAS, DI-RAS, AND RHEB FAMILY MEMBERS OF SMALL GTPASE SUPERFAMILY"/>
    <property type="match status" value="1"/>
</dbReference>
<dbReference type="PROSITE" id="PS51419">
    <property type="entry name" value="RAB"/>
    <property type="match status" value="1"/>
</dbReference>
<dbReference type="InterPro" id="IPR020849">
    <property type="entry name" value="Small_GTPase_Ras-type"/>
</dbReference>
<dbReference type="SMART" id="SM00175">
    <property type="entry name" value="RAB"/>
    <property type="match status" value="1"/>
</dbReference>
<dbReference type="Proteomes" id="UP001470230">
    <property type="component" value="Unassembled WGS sequence"/>
</dbReference>
<reference evidence="3 4" key="1">
    <citation type="submission" date="2024-04" db="EMBL/GenBank/DDBJ databases">
        <title>Tritrichomonas musculus Genome.</title>
        <authorList>
            <person name="Alves-Ferreira E."/>
            <person name="Grigg M."/>
            <person name="Lorenzi H."/>
            <person name="Galac M."/>
        </authorList>
    </citation>
    <scope>NUCLEOTIDE SEQUENCE [LARGE SCALE GENOMIC DNA]</scope>
    <source>
        <strain evidence="3 4">EAF2021</strain>
    </source>
</reference>
<accession>A0ABR2KD73</accession>
<dbReference type="InterPro" id="IPR027417">
    <property type="entry name" value="P-loop_NTPase"/>
</dbReference>
<evidence type="ECO:0000256" key="2">
    <source>
        <dbReference type="ARBA" id="ARBA00023134"/>
    </source>
</evidence>
<dbReference type="SMART" id="SM00173">
    <property type="entry name" value="RAS"/>
    <property type="match status" value="1"/>
</dbReference>
<comment type="caution">
    <text evidence="3">The sequence shown here is derived from an EMBL/GenBank/DDBJ whole genome shotgun (WGS) entry which is preliminary data.</text>
</comment>
<dbReference type="SUPFAM" id="SSF52540">
    <property type="entry name" value="P-loop containing nucleoside triphosphate hydrolases"/>
    <property type="match status" value="1"/>
</dbReference>
<dbReference type="NCBIfam" id="TIGR00231">
    <property type="entry name" value="small_GTP"/>
    <property type="match status" value="1"/>
</dbReference>